<comment type="caution">
    <text evidence="2">The sequence shown here is derived from an EMBL/GenBank/DDBJ whole genome shotgun (WGS) entry which is preliminary data.</text>
</comment>
<sequence>MMIEIICGTNRPGSNTRKVASQIEAIYHAQGTPASLLDLAELPPAIFDPASYAEKPAAFGRFRDRVLAADGLVIVTPEYNGGAPGVLKYFIDMLPFPESLARKPLAFVGVAAGAWGALRPVEHLLQIAVNLNAHVYPGRVLIPGIFQALDESGRLKNADLVKRLEEQARGFAEFAARHGRG</sequence>
<dbReference type="InterPro" id="IPR029039">
    <property type="entry name" value="Flavoprotein-like_sf"/>
</dbReference>
<dbReference type="STRING" id="1184151.AW736_18100"/>
<dbReference type="SUPFAM" id="SSF52218">
    <property type="entry name" value="Flavoproteins"/>
    <property type="match status" value="1"/>
</dbReference>
<evidence type="ECO:0000313" key="2">
    <source>
        <dbReference type="EMBL" id="OAM88241.1"/>
    </source>
</evidence>
<dbReference type="Gene3D" id="3.40.50.360">
    <property type="match status" value="1"/>
</dbReference>
<dbReference type="AlphaFoldDB" id="A0A178IF46"/>
<gene>
    <name evidence="2" type="ORF">AW736_18100</name>
</gene>
<reference evidence="2 3" key="1">
    <citation type="submission" date="2016-01" db="EMBL/GenBank/DDBJ databases">
        <title>High potential of lignocellulose degradation of a new Verrucomicrobia species.</title>
        <authorList>
            <person name="Wang Y."/>
            <person name="Shi Y."/>
            <person name="Qiu Z."/>
            <person name="Liu S."/>
            <person name="Yang H."/>
        </authorList>
    </citation>
    <scope>NUCLEOTIDE SEQUENCE [LARGE SCALE GENOMIC DNA]</scope>
    <source>
        <strain evidence="2 3">TSB47</strain>
    </source>
</reference>
<evidence type="ECO:0000313" key="3">
    <source>
        <dbReference type="Proteomes" id="UP000078486"/>
    </source>
</evidence>
<dbReference type="EMBL" id="LRRQ01000141">
    <property type="protein sequence ID" value="OAM88241.1"/>
    <property type="molecule type" value="Genomic_DNA"/>
</dbReference>
<dbReference type="InterPro" id="IPR005025">
    <property type="entry name" value="FMN_Rdtase-like_dom"/>
</dbReference>
<dbReference type="PANTHER" id="PTHR30543">
    <property type="entry name" value="CHROMATE REDUCTASE"/>
    <property type="match status" value="1"/>
</dbReference>
<dbReference type="Pfam" id="PF03358">
    <property type="entry name" value="FMN_red"/>
    <property type="match status" value="1"/>
</dbReference>
<dbReference type="InterPro" id="IPR050712">
    <property type="entry name" value="NAD(P)H-dep_reductase"/>
</dbReference>
<protein>
    <submittedName>
        <fullName evidence="2">Flavoprotein</fullName>
    </submittedName>
</protein>
<accession>A0A178IF46</accession>
<evidence type="ECO:0000259" key="1">
    <source>
        <dbReference type="Pfam" id="PF03358"/>
    </source>
</evidence>
<keyword evidence="3" id="KW-1185">Reference proteome</keyword>
<name>A0A178IF46_9BACT</name>
<dbReference type="Proteomes" id="UP000078486">
    <property type="component" value="Unassembled WGS sequence"/>
</dbReference>
<dbReference type="GO" id="GO:0005829">
    <property type="term" value="C:cytosol"/>
    <property type="evidence" value="ECO:0007669"/>
    <property type="project" value="TreeGrafter"/>
</dbReference>
<dbReference type="GO" id="GO:0016491">
    <property type="term" value="F:oxidoreductase activity"/>
    <property type="evidence" value="ECO:0007669"/>
    <property type="project" value="InterPro"/>
</dbReference>
<proteinExistence type="predicted"/>
<dbReference type="PANTHER" id="PTHR30543:SF21">
    <property type="entry name" value="NAD(P)H-DEPENDENT FMN REDUCTASE LOT6"/>
    <property type="match status" value="1"/>
</dbReference>
<dbReference type="OrthoDB" id="9812295at2"/>
<organism evidence="2 3">
    <name type="scientific">Termitidicoccus mucosus</name>
    <dbReference type="NCBI Taxonomy" id="1184151"/>
    <lineage>
        <taxon>Bacteria</taxon>
        <taxon>Pseudomonadati</taxon>
        <taxon>Verrucomicrobiota</taxon>
        <taxon>Opitutia</taxon>
        <taxon>Opitutales</taxon>
        <taxon>Opitutaceae</taxon>
        <taxon>Termitidicoccus</taxon>
    </lineage>
</organism>
<dbReference type="GO" id="GO:0010181">
    <property type="term" value="F:FMN binding"/>
    <property type="evidence" value="ECO:0007669"/>
    <property type="project" value="TreeGrafter"/>
</dbReference>
<feature type="domain" description="NADPH-dependent FMN reductase-like" evidence="1">
    <location>
        <begin position="1"/>
        <end position="143"/>
    </location>
</feature>